<dbReference type="EMBL" id="MZGX01000001">
    <property type="protein sequence ID" value="OPX46278.1"/>
    <property type="molecule type" value="Genomic_DNA"/>
</dbReference>
<dbReference type="InterPro" id="IPR043756">
    <property type="entry name" value="DUF5702"/>
</dbReference>
<dbReference type="Proteomes" id="UP000191554">
    <property type="component" value="Unassembled WGS sequence"/>
</dbReference>
<keyword evidence="1" id="KW-0812">Transmembrane</keyword>
<evidence type="ECO:0000313" key="3">
    <source>
        <dbReference type="Proteomes" id="UP000191554"/>
    </source>
</evidence>
<keyword evidence="1" id="KW-0472">Membrane</keyword>
<comment type="caution">
    <text evidence="2">The sequence shown here is derived from an EMBL/GenBank/DDBJ whole genome shotgun (WGS) entry which is preliminary data.</text>
</comment>
<keyword evidence="1" id="KW-1133">Transmembrane helix</keyword>
<protein>
    <submittedName>
        <fullName evidence="2">Uncharacterized protein</fullName>
    </submittedName>
</protein>
<dbReference type="STRING" id="48256.CLHUN_00940"/>
<sequence>MKVLKIINYRGAITVFTSIVLASIFLVAGIFTDAARIKLAQAQVHKANQTALSSVLACYNNELKDLYGLFGYNLDYETLNDSYEEYFSKNLNIGSRDFLYGFNIENIRLEQAFSLQNNEIFENQLKEFMKYRAPVKIVSDLLSKIQGISNLSKGSKIYRRKVETERKAGDIGQLQMLLEEKAKSINNSDIALELGELKNKLKEKISVKAGILNELSRLEGEFMNEENSEIRDSLLSSISSIKEELQNIEASASGLRNTMLDTINQYKSYNSEALEYAGNITLQKQELIKRMEAELESVAGGTNGIEEVQKAYRDSMLYIKSLVKEDNSEAITEILERNMNNCLNSINSASESDDSFLMTIDQLCSAAEINYIFNKCVPVSSEEEDNRDRVLQLLEQAFTQKVQLKSIENNVFNQLPSRKEQQQREENIDWSFRDFNWDRGAEKQLQYIADRESSFSGLAENLVNQLYINEYIMGTFRHDVALLKNEDESKAFNLRSVSKYEREGYFSCFEVEYIINGNRDEAVNSMLLKSEILALRLASNVIHIYTDAAKMNRLIGLAAALSSWSAGLAAPILQTVLVFSWAMLESLYDLEQLGLGDKIVLFKNKEQWKTDLSGLVNKNNPSGPEDNPLLLSYQDYLRVFLLLTERDKKLDRIQDLVQMNIALSRPGFTVENTFVALQADTDVTIKNLFLGLPIFASQSGVKLSRSLINASMLLSY</sequence>
<name>A0A1V4SQV9_RUMHU</name>
<dbReference type="RefSeq" id="WP_080062601.1">
    <property type="nucleotide sequence ID" value="NZ_MZGX01000001.1"/>
</dbReference>
<gene>
    <name evidence="2" type="ORF">CLHUN_00940</name>
</gene>
<dbReference type="AlphaFoldDB" id="A0A1V4SQV9"/>
<evidence type="ECO:0000313" key="2">
    <source>
        <dbReference type="EMBL" id="OPX46278.1"/>
    </source>
</evidence>
<feature type="transmembrane region" description="Helical" evidence="1">
    <location>
        <begin position="12"/>
        <end position="31"/>
    </location>
</feature>
<organism evidence="2 3">
    <name type="scientific">Ruminiclostridium hungatei</name>
    <name type="common">Clostridium hungatei</name>
    <dbReference type="NCBI Taxonomy" id="48256"/>
    <lineage>
        <taxon>Bacteria</taxon>
        <taxon>Bacillati</taxon>
        <taxon>Bacillota</taxon>
        <taxon>Clostridia</taxon>
        <taxon>Eubacteriales</taxon>
        <taxon>Oscillospiraceae</taxon>
        <taxon>Ruminiclostridium</taxon>
    </lineage>
</organism>
<reference evidence="2 3" key="1">
    <citation type="submission" date="2017-03" db="EMBL/GenBank/DDBJ databases">
        <title>Genome sequence of Clostridium hungatei DSM 14427.</title>
        <authorList>
            <person name="Poehlein A."/>
            <person name="Daniel R."/>
        </authorList>
    </citation>
    <scope>NUCLEOTIDE SEQUENCE [LARGE SCALE GENOMIC DNA]</scope>
    <source>
        <strain evidence="2 3">DSM 14427</strain>
    </source>
</reference>
<dbReference type="Pfam" id="PF18960">
    <property type="entry name" value="DUF5702"/>
    <property type="match status" value="1"/>
</dbReference>
<proteinExistence type="predicted"/>
<dbReference type="OrthoDB" id="5135382at2"/>
<evidence type="ECO:0000256" key="1">
    <source>
        <dbReference type="SAM" id="Phobius"/>
    </source>
</evidence>
<keyword evidence="3" id="KW-1185">Reference proteome</keyword>
<accession>A0A1V4SQV9</accession>